<dbReference type="InterPro" id="IPR020843">
    <property type="entry name" value="ER"/>
</dbReference>
<gene>
    <name evidence="4" type="ORF">FCH28_20185</name>
</gene>
<dbReference type="Pfam" id="PF08240">
    <property type="entry name" value="ADH_N"/>
    <property type="match status" value="1"/>
</dbReference>
<organism evidence="4 5">
    <name type="scientific">Streptomyces piniterrae</name>
    <dbReference type="NCBI Taxonomy" id="2571125"/>
    <lineage>
        <taxon>Bacteria</taxon>
        <taxon>Bacillati</taxon>
        <taxon>Actinomycetota</taxon>
        <taxon>Actinomycetes</taxon>
        <taxon>Kitasatosporales</taxon>
        <taxon>Streptomycetaceae</taxon>
        <taxon>Streptomyces</taxon>
    </lineage>
</organism>
<keyword evidence="5" id="KW-1185">Reference proteome</keyword>
<dbReference type="SUPFAM" id="SSF50129">
    <property type="entry name" value="GroES-like"/>
    <property type="match status" value="1"/>
</dbReference>
<evidence type="ECO:0000313" key="4">
    <source>
        <dbReference type="EMBL" id="TJZ52146.1"/>
    </source>
</evidence>
<dbReference type="RefSeq" id="WP_136741445.1">
    <property type="nucleotide sequence ID" value="NZ_SUMB01000006.1"/>
</dbReference>
<dbReference type="Proteomes" id="UP000308697">
    <property type="component" value="Unassembled WGS sequence"/>
</dbReference>
<dbReference type="AlphaFoldDB" id="A0A4U0NDS1"/>
<evidence type="ECO:0000256" key="2">
    <source>
        <dbReference type="ARBA" id="ARBA00023002"/>
    </source>
</evidence>
<name>A0A4U0NDS1_9ACTN</name>
<protein>
    <submittedName>
        <fullName evidence="4">Oxidoreductase</fullName>
    </submittedName>
</protein>
<dbReference type="PANTHER" id="PTHR48106">
    <property type="entry name" value="QUINONE OXIDOREDUCTASE PIG3-RELATED"/>
    <property type="match status" value="1"/>
</dbReference>
<dbReference type="GO" id="GO:0008270">
    <property type="term" value="F:zinc ion binding"/>
    <property type="evidence" value="ECO:0007669"/>
    <property type="project" value="InterPro"/>
</dbReference>
<dbReference type="SUPFAM" id="SSF51735">
    <property type="entry name" value="NAD(P)-binding Rossmann-fold domains"/>
    <property type="match status" value="1"/>
</dbReference>
<dbReference type="GO" id="GO:0003960">
    <property type="term" value="F:quinone reductase (NADPH) activity"/>
    <property type="evidence" value="ECO:0007669"/>
    <property type="project" value="TreeGrafter"/>
</dbReference>
<dbReference type="InterPro" id="IPR036291">
    <property type="entry name" value="NAD(P)-bd_dom_sf"/>
</dbReference>
<dbReference type="InterPro" id="IPR002364">
    <property type="entry name" value="Quin_OxRdtase/zeta-crystal_CS"/>
</dbReference>
<dbReference type="EMBL" id="SUMB01000006">
    <property type="protein sequence ID" value="TJZ52146.1"/>
    <property type="molecule type" value="Genomic_DNA"/>
</dbReference>
<dbReference type="InterPro" id="IPR011032">
    <property type="entry name" value="GroES-like_sf"/>
</dbReference>
<dbReference type="GO" id="GO:0005829">
    <property type="term" value="C:cytosol"/>
    <property type="evidence" value="ECO:0007669"/>
    <property type="project" value="TreeGrafter"/>
</dbReference>
<dbReference type="GO" id="GO:0035925">
    <property type="term" value="F:mRNA 3'-UTR AU-rich region binding"/>
    <property type="evidence" value="ECO:0007669"/>
    <property type="project" value="TreeGrafter"/>
</dbReference>
<reference evidence="4 5" key="1">
    <citation type="submission" date="2019-04" db="EMBL/GenBank/DDBJ databases">
        <title>Streptomyces piniterrae sp. nov., a heliquinomycin-producing actinomycete isolated from rhizosphere soil of Pinus yunnanensis.</title>
        <authorList>
            <person name="Zhuang X."/>
            <person name="Zhao J."/>
        </authorList>
    </citation>
    <scope>NUCLEOTIDE SEQUENCE [LARGE SCALE GENOMIC DNA]</scope>
    <source>
        <strain evidence="5">jys28</strain>
    </source>
</reference>
<feature type="domain" description="Enoyl reductase (ER)" evidence="3">
    <location>
        <begin position="10"/>
        <end position="324"/>
    </location>
</feature>
<keyword evidence="2" id="KW-0560">Oxidoreductase</keyword>
<dbReference type="PANTHER" id="PTHR48106:SF13">
    <property type="entry name" value="QUINONE OXIDOREDUCTASE-RELATED"/>
    <property type="match status" value="1"/>
</dbReference>
<accession>A0A4U0NDS1</accession>
<dbReference type="GO" id="GO:0070402">
    <property type="term" value="F:NADPH binding"/>
    <property type="evidence" value="ECO:0007669"/>
    <property type="project" value="TreeGrafter"/>
</dbReference>
<dbReference type="PROSITE" id="PS01162">
    <property type="entry name" value="QOR_ZETA_CRYSTAL"/>
    <property type="match status" value="1"/>
</dbReference>
<proteinExistence type="predicted"/>
<dbReference type="Gene3D" id="3.90.180.10">
    <property type="entry name" value="Medium-chain alcohol dehydrogenases, catalytic domain"/>
    <property type="match status" value="1"/>
</dbReference>
<keyword evidence="1" id="KW-0521">NADP</keyword>
<evidence type="ECO:0000313" key="5">
    <source>
        <dbReference type="Proteomes" id="UP000308697"/>
    </source>
</evidence>
<dbReference type="InterPro" id="IPR013154">
    <property type="entry name" value="ADH-like_N"/>
</dbReference>
<dbReference type="SMART" id="SM00829">
    <property type="entry name" value="PKS_ER"/>
    <property type="match status" value="1"/>
</dbReference>
<comment type="caution">
    <text evidence="4">The sequence shown here is derived from an EMBL/GenBank/DDBJ whole genome shotgun (WGS) entry which is preliminary data.</text>
</comment>
<evidence type="ECO:0000259" key="3">
    <source>
        <dbReference type="SMART" id="SM00829"/>
    </source>
</evidence>
<evidence type="ECO:0000256" key="1">
    <source>
        <dbReference type="ARBA" id="ARBA00022857"/>
    </source>
</evidence>
<dbReference type="OrthoDB" id="9805883at2"/>
<dbReference type="Gene3D" id="3.40.50.720">
    <property type="entry name" value="NAD(P)-binding Rossmann-like Domain"/>
    <property type="match status" value="1"/>
</dbReference>
<dbReference type="InterPro" id="IPR013149">
    <property type="entry name" value="ADH-like_C"/>
</dbReference>
<sequence length="326" mass="34340">MRVVRYYEHGDPNVLRLEEAPKPEPKPGEVLIRAEAIGVNFADVQKRQGLPIGGPATLPAAPAGDVAGVVEAVGAGVTHVSEGDRVVAPVRYGAYAEYATAYAATVFPIPGAIDAAQATALPSPGETAYHVLTTVGRLKAGETVLINAASGGIGHLLVQLARARGAGRIIGTVGSPAKLDFIRSIGADVAVCYGHEDWVDEVRAATGDKGADLVLETVGNEVLAQSIRLAARFGRIVCYGGASGERPPAISPWDFIDMKSLHGFNLYALFQDRPEVIAEGRRELLGYVESGQVTPVVHSRLPLEEAVKAHELMEARLHTGKVVLVP</sequence>
<dbReference type="Pfam" id="PF00107">
    <property type="entry name" value="ADH_zinc_N"/>
    <property type="match status" value="1"/>
</dbReference>